<protein>
    <recommendedName>
        <fullName evidence="8">C2 domain-containing protein</fullName>
    </recommendedName>
</protein>
<dbReference type="Proteomes" id="UP000325113">
    <property type="component" value="Unassembled WGS sequence"/>
</dbReference>
<feature type="region of interest" description="Disordered" evidence="6">
    <location>
        <begin position="957"/>
        <end position="977"/>
    </location>
</feature>
<feature type="compositionally biased region" description="Polar residues" evidence="6">
    <location>
        <begin position="1603"/>
        <end position="1624"/>
    </location>
</feature>
<feature type="region of interest" description="Disordered" evidence="6">
    <location>
        <begin position="1139"/>
        <end position="1236"/>
    </location>
</feature>
<evidence type="ECO:0000256" key="2">
    <source>
        <dbReference type="ARBA" id="ARBA00022692"/>
    </source>
</evidence>
<feature type="compositionally biased region" description="Basic and acidic residues" evidence="6">
    <location>
        <begin position="1226"/>
        <end position="1236"/>
    </location>
</feature>
<feature type="compositionally biased region" description="Low complexity" evidence="6">
    <location>
        <begin position="959"/>
        <end position="977"/>
    </location>
</feature>
<feature type="region of interest" description="Disordered" evidence="6">
    <location>
        <begin position="1859"/>
        <end position="1972"/>
    </location>
</feature>
<feature type="region of interest" description="Disordered" evidence="6">
    <location>
        <begin position="1571"/>
        <end position="1638"/>
    </location>
</feature>
<dbReference type="Gene3D" id="2.60.40.150">
    <property type="entry name" value="C2 domain"/>
    <property type="match status" value="2"/>
</dbReference>
<dbReference type="GO" id="GO:0016020">
    <property type="term" value="C:membrane"/>
    <property type="evidence" value="ECO:0007669"/>
    <property type="project" value="UniProtKB-SubCell"/>
</dbReference>
<dbReference type="GO" id="GO:0007009">
    <property type="term" value="P:plasma membrane organization"/>
    <property type="evidence" value="ECO:0007669"/>
    <property type="project" value="TreeGrafter"/>
</dbReference>
<evidence type="ECO:0000313" key="12">
    <source>
        <dbReference type="Proteomes" id="UP000325113"/>
    </source>
</evidence>
<dbReference type="SUPFAM" id="SSF49562">
    <property type="entry name" value="C2 domain (Calcium/lipid-binding domain, CaLB)"/>
    <property type="match status" value="2"/>
</dbReference>
<dbReference type="InterPro" id="IPR035892">
    <property type="entry name" value="C2_domain_sf"/>
</dbReference>
<evidence type="ECO:0000313" key="11">
    <source>
        <dbReference type="Proteomes" id="UP000323011"/>
    </source>
</evidence>
<feature type="domain" description="C2" evidence="8">
    <location>
        <begin position="1"/>
        <end position="110"/>
    </location>
</feature>
<keyword evidence="2 7" id="KW-0812">Transmembrane</keyword>
<evidence type="ECO:0000256" key="1">
    <source>
        <dbReference type="ARBA" id="ARBA00004167"/>
    </source>
</evidence>
<feature type="region of interest" description="Disordered" evidence="6">
    <location>
        <begin position="2323"/>
        <end position="2362"/>
    </location>
</feature>
<dbReference type="Proteomes" id="UP000323011">
    <property type="component" value="Unassembled WGS sequence"/>
</dbReference>
<dbReference type="EMBL" id="VLTN01000003">
    <property type="protein sequence ID" value="KAA0156663.1"/>
    <property type="molecule type" value="Genomic_DNA"/>
</dbReference>
<reference evidence="11 12" key="1">
    <citation type="submission" date="2019-07" db="EMBL/GenBank/DDBJ databases">
        <title>Genomes of Cafeteria roenbergensis.</title>
        <authorList>
            <person name="Fischer M.G."/>
            <person name="Hackl T."/>
            <person name="Roman M."/>
        </authorList>
    </citation>
    <scope>NUCLEOTIDE SEQUENCE [LARGE SCALE GENOMIC DNA]</scope>
    <source>
        <strain evidence="10 11">BVI</strain>
        <strain evidence="9 12">Cflag</strain>
    </source>
</reference>
<keyword evidence="11" id="KW-1185">Reference proteome</keyword>
<organism evidence="10 11">
    <name type="scientific">Cafeteria roenbergensis</name>
    <name type="common">Marine flagellate</name>
    <dbReference type="NCBI Taxonomy" id="33653"/>
    <lineage>
        <taxon>Eukaryota</taxon>
        <taxon>Sar</taxon>
        <taxon>Stramenopiles</taxon>
        <taxon>Bigyra</taxon>
        <taxon>Opalozoa</taxon>
        <taxon>Bicosoecida</taxon>
        <taxon>Cafeteriaceae</taxon>
        <taxon>Cafeteria</taxon>
    </lineage>
</organism>
<feature type="compositionally biased region" description="Acidic residues" evidence="6">
    <location>
        <begin position="1687"/>
        <end position="1711"/>
    </location>
</feature>
<comment type="subcellular location">
    <subcellularLocation>
        <location evidence="1">Membrane</location>
        <topology evidence="1">Single-pass membrane protein</topology>
    </subcellularLocation>
</comment>
<evidence type="ECO:0000256" key="4">
    <source>
        <dbReference type="ARBA" id="ARBA00022989"/>
    </source>
</evidence>
<feature type="compositionally biased region" description="Low complexity" evidence="6">
    <location>
        <begin position="1198"/>
        <end position="1212"/>
    </location>
</feature>
<keyword evidence="3" id="KW-0677">Repeat</keyword>
<evidence type="ECO:0000256" key="7">
    <source>
        <dbReference type="SAM" id="Phobius"/>
    </source>
</evidence>
<evidence type="ECO:0000256" key="3">
    <source>
        <dbReference type="ARBA" id="ARBA00022737"/>
    </source>
</evidence>
<feature type="region of interest" description="Disordered" evidence="6">
    <location>
        <begin position="2729"/>
        <end position="2751"/>
    </location>
</feature>
<dbReference type="PROSITE" id="PS01151">
    <property type="entry name" value="FIMBRIAL_USHER"/>
    <property type="match status" value="1"/>
</dbReference>
<feature type="compositionally biased region" description="Basic and acidic residues" evidence="6">
    <location>
        <begin position="1940"/>
        <end position="1953"/>
    </location>
</feature>
<dbReference type="CDD" id="cd00030">
    <property type="entry name" value="C2"/>
    <property type="match status" value="1"/>
</dbReference>
<feature type="domain" description="C2" evidence="8">
    <location>
        <begin position="158"/>
        <end position="285"/>
    </location>
</feature>
<dbReference type="PANTHER" id="PTHR12546:SF33">
    <property type="entry name" value="SPERM VESICLE FUSION PROTEIN FER-1"/>
    <property type="match status" value="1"/>
</dbReference>
<dbReference type="Pfam" id="PF00168">
    <property type="entry name" value="C2"/>
    <property type="match status" value="2"/>
</dbReference>
<feature type="region of interest" description="Disordered" evidence="6">
    <location>
        <begin position="2265"/>
        <end position="2308"/>
    </location>
</feature>
<keyword evidence="4 7" id="KW-1133">Transmembrane helix</keyword>
<evidence type="ECO:0000259" key="8">
    <source>
        <dbReference type="PROSITE" id="PS50004"/>
    </source>
</evidence>
<keyword evidence="5 7" id="KW-0472">Membrane</keyword>
<accession>A0A5A8CUA3</accession>
<sequence>MASPYRVTVHLFEAVSLRIPGKDKLPSPYATISVYDQTRKTGVSRESSRVLWNQSHIFSELFLTQAQFDRAQIILDVRSANIFTRHDRIGYAAIGLRAVADQSEYPNQILDEWVPLMHDEDPRPTGLVRVTITVLRPGDAAAALLMAPGSASGTDRISGGSVNMPESAPPEVLPPVYDVTCNVVRGEFLARPGERYGSSGTGGDMNAFVVLRFGATAVATRPVWHSSSPPFQTSLRLPVFDVGHSDRISIELWHSLGGFGSDQLIASHVVSLTDISREARPPHWVNLYGPPLDTGTTAGNTFGELLNPFHDPGVPLASAFLGRLLIGLSARRASTASIKVEPLRPVPPSPETVVSILPLRVLRVEGIDPGLFGSLSVEVTFGPLRHVTAYAPPAERNRHGSPVVWFTQPLTKMQQQARAESLDKIRKRMMAVRIGFRTDDASQAAAAAAGASTLPGAEGKAFIREGATEREVEAVRKKLILRDIHDTLVGGLLFGADGEVRDFPVSLEKQLSKYFSAKTLNKLKRIVRKQKHLKVRGVMLLDPSTRQALKKIVDDAEEPTDDFGPTIVPIPPSEADQDVMGPEFGARASSAILSASDTAAAAAASGPVDWRAGAEADRELAARIKRSEDAENAEDPYDALPDHTLITRDLTPMLLGANDDAGVGDKGDGMAEASAARALAAAGGQSFIQDQVPDVLVNVYAHSFPHGRRHVGFARIPARDICRPVDENPSTAPRILPLWVDLHRPVRPSRDRQIRAWRARLQAAASQHAVANAASESGSARQGSGSAGAGAEAVSFDDALAEASDDIVGRIELQIAIVQKTSITTTSGAVALPSMPRPTQIDPATEAHRIMVSTLLTQEIKHVQESFAADGKSEERIKAALRSPTLDADVGIADGLPDPRFEWDPRAVLDSQFQELAVVVYQARGLPVQPRVIAERFATPISAAEAKRAARQFRKRQRGAGAAAAAGGDGAEAGAPRSAAEELQRMVALKGGMFVEVLSDHTRPVRTQAEPSIGPSPVWYSSFLLPVFIPTEAVSGLLLRILRRVRRLVLEERRLRQQLDVSESELRLAVKSRQADEARALSKLAKAVVASNSEKARAAKPGGAAAGASAAGASAAGSQGGAKDDAALGAGAAHSGLADDAAVGDPVPRSAPRPPLVIRLGDASGKGGKHGLDGIGDPEEESKGEDPGPPGDLSARLRSPGPGSKSAASSGGRSKGVRFADAPEVAESHQQSEDHEAELRGLEALIGAVGGSVSRSLRSDVETGASGAASHVSEDEATKAAKAQAAAFTRGEELEAAREKLLRARVDRLKSRLHSVSIRRAALDQGLTDMQAHRLVPLPAGIRLRVVMGSTDAVDSDDIRVVAEVRSSDVILSSKPRWAPLTATTAHGVPVQSVRRMAQPHAGELLCWLTYDWRVTRQWHDAQALLVDAVAASSRPGTLYSPMPSWKSTEGTNPDDIRKATFVRLLGHAQRRGVLRQSTALRLARQAQPWLPMLRPYRLDISALGLRSLLVHSRVNHSTINDADAPRYRIVIELPDLAAATLGNGAWIKAQVDPAEWIKAGAQPLDQVPCFGQSDGLGGRSSSIPQAKGKGKHGAAGPGAEGDSQTSGGSSSVAQTTGQGSADQLASPKPSSEDSDRVDITKPAAVASAASAAAAAAADEDPFQAERELVAREAAEQERDYYFAESTDTEDEAMDPAFDTEDELPPEEDTEGDRAAEQAALNAAEQARREREEAARRVEERLRQWMAEHDKPEEEPEPEPEPVVKGSRRTGLLERWEAVSRRRELLYEAAKREVRGLAGSLVLPQIEPARPGRASAPPSGSGVTMPVYICAPSVLHDVSPIPRRVRTFAVEGSVTIPRTEQLSKGSRGAKGAAAGGDDDDDDDFEEEEEEEDDGDDGGAAGAAGLEGHDLDTDPSLGGGPAVGASKQPARKSKAGANPDKTAEELADAKKTADDTGAGATAGSQPEEFDGDDIEPERANLMRSSPQFNLHLSVGSGVVPNVALLRFVRGIQGVPLLCGPRLALAEALWGLGLVRRPRIGVSVLKDLDPAAAAATRAASRRTSDLPAVPKLDEGTLREVIDPLEHHTLRIGPLRLAEEDEFDAAATMKRQAEAVSARHEATKKTAHQRAAEMEAVAWAAKRMLSQALADAEPVWLPATPGYCPDATVYVYREYVPEKVGVSTSAPDSVIAANEEEPGAALTGLQAFVTEDSPAPEHVRFVAQSEQRAAASEAGARTPSIKAGDKRSWVLVGLTMLPMAPVVEAQAGDVSSADEPGTDGAGGASAGASAAGVGGGAAAASAAGAGGSDSGLGGVVTASATDRKEGVNLAVEPPAPIVPSRKPPVLDFSEHAPELATPRTARRGKKHAEAVKTFGELAGGTAVDSGWTATKAVAVAMRSSLAANAAVAVGRRLPAGGIGPGADDQFDEDFVVQAAGPGDAEAATSVAAAAAGGVSAGIPGGAVLVPTPPALPPGPFDIDDVDDAVPMTTPNAQSRVSKALGDVRQVLGRKAGSALKADDVPVQSSVNVPLPPGLPASADGEGGHPTPGPDEIENLNVTYASELLGGQRLAVRATGSRSLGLPIGEAVTPAAVWRWLEDRPSVPYLWSDAVERLLAQRTLQAAADQLVKLESTGGSSAADVEALRKDLDAIEAGKYSDIVDDVLFTQPTATHAEDALEEHRMDQGDNGAAAAAVERIRRERVVDSEMAAAGLGSSVQRQQARQMASVAANISPEAGAGPGSIAETADEGAGSSGGQGWDLVRLLRTYRLRTQDGGDGTRHEVKLRAEFEDLAWLNPPLAALLWVGITRSRLSPEDKARALAIVAARGQDTTGADKGLDAPAVGRIRVRGVPDARTLHNRLQAQLPWFRVDTTQAVYDRYARSLERVRWMQDGYTVMRLWMPSVPSVWAIADQLVRGSAMLAPASILSYNAASAALLQDRVSSLRARIKARKTAGRDGKSAAAAARDDRLAEEGGDPEMVTSEEFRASTAATGAGGIIVAPFSSEGELDPNVSMRWATMGEFHSRLMLSPSSDLQRPLDVLEDTLYDLDSAPVVAAMLDAVDAHVRRTVSLAATALQGAHRTSAEVEQQQLAGSTSAGSAMTLSTDDGNTIPAKYGLELAVGAAAAESKSHFAALVRRGEQFQRAEAMVRAAIELAEDSVGHVLVVERLQDRAKRASQAAMRARKAEVLARKRSADAKHRAGLVLDAALATEERAGIDLELAERDAADCARRARNVLGRLAASVGAKQAMEAFPPVDASGSTATARARSMAVWVTQCVDAAIENLSKNTLVVRSPTGPVEPLSAAAKELQVVGSASAKARALPDAYDASHPLDIWLPGNEARVGKLLARAPWLLSAVQAGGTRPLSITKPLPQFKPPPFDCMAPVDPLALVRSVMVPPMALHATAAYQHVHVQVLVQRGDGITAENGSSTRPYIRARILGPGRGERDGHFIAYQSVGGAGSLRLTANPSFGVALSLEAWIPGRCELVVDVMRPAAGGIATGVERGVVLGSTHIDLERRWRCLPWRQMLASRHAPMETRQLLPPGAARDAMFTNEEDAMIRRAELLADKAADVSAVGKGTDFLPRDGASTDATSIVLGPHARAKQAVSSGVAAPLSRGSITMAVSLTPWGEMIRAHPLIQALSDGHQKFELRVVVWSIRQRGRSQRVPVYVTGEVLQPAAEEVEESVWDWMPADAFEVAQQTETHPGMVGVGDDKSILELNWRMKFSLSAPVSAAEPFMVAPRLRLRAYEERPFYMPERVLSETVLELGPLIREAAEALTTKAVEKCEVPLKGVPGPYGANGKLVIEATMVPWQDAEITPVGLGREEPNRDPYLRNPVIPDQLPWWRRYWWLIAIAAVAVIAAIAAFSATGSA</sequence>
<feature type="compositionally biased region" description="Basic and acidic residues" evidence="6">
    <location>
        <begin position="1664"/>
        <end position="1682"/>
    </location>
</feature>
<feature type="compositionally biased region" description="Basic and acidic residues" evidence="6">
    <location>
        <begin position="1726"/>
        <end position="1752"/>
    </location>
</feature>
<dbReference type="InterPro" id="IPR037721">
    <property type="entry name" value="Ferlin"/>
</dbReference>
<feature type="compositionally biased region" description="Basic and acidic residues" evidence="6">
    <location>
        <begin position="2950"/>
        <end position="2967"/>
    </location>
</feature>
<feature type="region of interest" description="Disordered" evidence="6">
    <location>
        <begin position="2520"/>
        <end position="2544"/>
    </location>
</feature>
<gene>
    <name evidence="10" type="ORF">FNF29_00774</name>
    <name evidence="9" type="ORF">FNF31_06501</name>
</gene>
<feature type="compositionally biased region" description="Acidic residues" evidence="6">
    <location>
        <begin position="1876"/>
        <end position="1896"/>
    </location>
</feature>
<evidence type="ECO:0000313" key="9">
    <source>
        <dbReference type="EMBL" id="KAA0153257.1"/>
    </source>
</evidence>
<evidence type="ECO:0000256" key="6">
    <source>
        <dbReference type="SAM" id="MobiDB-lite"/>
    </source>
</evidence>
<dbReference type="PROSITE" id="PS50004">
    <property type="entry name" value="C2"/>
    <property type="match status" value="2"/>
</dbReference>
<proteinExistence type="predicted"/>
<evidence type="ECO:0000256" key="5">
    <source>
        <dbReference type="ARBA" id="ARBA00023136"/>
    </source>
</evidence>
<dbReference type="PANTHER" id="PTHR12546">
    <property type="entry name" value="FER-1-LIKE"/>
    <property type="match status" value="1"/>
</dbReference>
<dbReference type="EMBL" id="VLTM01000101">
    <property type="protein sequence ID" value="KAA0153257.1"/>
    <property type="molecule type" value="Genomic_DNA"/>
</dbReference>
<dbReference type="InterPro" id="IPR000008">
    <property type="entry name" value="C2_dom"/>
</dbReference>
<dbReference type="SMART" id="SM00239">
    <property type="entry name" value="C2"/>
    <property type="match status" value="2"/>
</dbReference>
<name>A0A5A8CUA3_CAFRO</name>
<evidence type="ECO:0000313" key="10">
    <source>
        <dbReference type="EMBL" id="KAA0156663.1"/>
    </source>
</evidence>
<feature type="region of interest" description="Disordered" evidence="6">
    <location>
        <begin position="1656"/>
        <end position="1769"/>
    </location>
</feature>
<feature type="region of interest" description="Disordered" evidence="6">
    <location>
        <begin position="770"/>
        <end position="789"/>
    </location>
</feature>
<feature type="transmembrane region" description="Helical" evidence="7">
    <location>
        <begin position="3843"/>
        <end position="3863"/>
    </location>
</feature>
<feature type="region of interest" description="Disordered" evidence="6">
    <location>
        <begin position="2950"/>
        <end position="2973"/>
    </location>
</feature>
<comment type="caution">
    <text evidence="10">The sequence shown here is derived from an EMBL/GenBank/DDBJ whole genome shotgun (WGS) entry which is preliminary data.</text>
</comment>
<dbReference type="InterPro" id="IPR018030">
    <property type="entry name" value="Fimbrial_membr_usher_CS"/>
</dbReference>